<accession>A0A1P8UG72</accession>
<dbReference type="EMBL" id="CP019434">
    <property type="protein sequence ID" value="APZ42842.1"/>
    <property type="molecule type" value="Genomic_DNA"/>
</dbReference>
<dbReference type="InterPro" id="IPR011047">
    <property type="entry name" value="Quinoprotein_ADH-like_sf"/>
</dbReference>
<proteinExistence type="predicted"/>
<evidence type="ECO:0000313" key="1">
    <source>
        <dbReference type="EMBL" id="APZ42842.1"/>
    </source>
</evidence>
<reference evidence="1 2" key="1">
    <citation type="submission" date="2017-01" db="EMBL/GenBank/DDBJ databases">
        <title>Draft sequence of Acidihalobacter ferrooxidans strain DSM 14175 (strain V8).</title>
        <authorList>
            <person name="Khaleque H.N."/>
            <person name="Ramsay J.P."/>
            <person name="Murphy R.J.T."/>
            <person name="Kaksonen A.H."/>
            <person name="Boxall N.J."/>
            <person name="Watkin E.L.J."/>
        </authorList>
    </citation>
    <scope>NUCLEOTIDE SEQUENCE [LARGE SCALE GENOMIC DNA]</scope>
    <source>
        <strain evidence="1 2">V8</strain>
    </source>
</reference>
<dbReference type="RefSeq" id="WP_076836490.1">
    <property type="nucleotide sequence ID" value="NZ_CP019434.1"/>
</dbReference>
<name>A0A1P8UG72_9GAMM</name>
<dbReference type="SUPFAM" id="SSF50998">
    <property type="entry name" value="Quinoprotein alcohol dehydrogenase-like"/>
    <property type="match status" value="1"/>
</dbReference>
<dbReference type="STRING" id="1765967.BW247_06830"/>
<dbReference type="AlphaFoldDB" id="A0A1P8UG72"/>
<gene>
    <name evidence="1" type="ORF">BW247_06830</name>
</gene>
<organism evidence="1 2">
    <name type="scientific">Acidihalobacter ferrooxydans</name>
    <dbReference type="NCBI Taxonomy" id="1765967"/>
    <lineage>
        <taxon>Bacteria</taxon>
        <taxon>Pseudomonadati</taxon>
        <taxon>Pseudomonadota</taxon>
        <taxon>Gammaproteobacteria</taxon>
        <taxon>Chromatiales</taxon>
        <taxon>Ectothiorhodospiraceae</taxon>
        <taxon>Acidihalobacter</taxon>
    </lineage>
</organism>
<sequence length="116" mass="12496">MIHDGVVYVGTPVNSVYQARNLKTGKLLWTWHVPDAGPAGAGRGPATYYKGTLYVSTGPYVYALNPKTSALIGKHYVGGRFGIVNPTIVGGTIYLGNSWDWINAIPVSEVNPNYRG</sequence>
<dbReference type="Proteomes" id="UP000243807">
    <property type="component" value="Chromosome"/>
</dbReference>
<keyword evidence="2" id="KW-1185">Reference proteome</keyword>
<dbReference type="KEGG" id="afy:BW247_06830"/>
<protein>
    <submittedName>
        <fullName evidence="1">Uncharacterized protein</fullName>
    </submittedName>
</protein>
<evidence type="ECO:0000313" key="2">
    <source>
        <dbReference type="Proteomes" id="UP000243807"/>
    </source>
</evidence>
<dbReference type="Gene3D" id="2.130.10.10">
    <property type="entry name" value="YVTN repeat-like/Quinoprotein amine dehydrogenase"/>
    <property type="match status" value="1"/>
</dbReference>
<dbReference type="InterPro" id="IPR015943">
    <property type="entry name" value="WD40/YVTN_repeat-like_dom_sf"/>
</dbReference>